<dbReference type="Proteomes" id="UP000736672">
    <property type="component" value="Unassembled WGS sequence"/>
</dbReference>
<organism evidence="1 2">
    <name type="scientific">Fusarium solani</name>
    <name type="common">Filamentous fungus</name>
    <dbReference type="NCBI Taxonomy" id="169388"/>
    <lineage>
        <taxon>Eukaryota</taxon>
        <taxon>Fungi</taxon>
        <taxon>Dikarya</taxon>
        <taxon>Ascomycota</taxon>
        <taxon>Pezizomycotina</taxon>
        <taxon>Sordariomycetes</taxon>
        <taxon>Hypocreomycetidae</taxon>
        <taxon>Hypocreales</taxon>
        <taxon>Nectriaceae</taxon>
        <taxon>Fusarium</taxon>
        <taxon>Fusarium solani species complex</taxon>
    </lineage>
</organism>
<accession>A0A9P9HVD4</accession>
<evidence type="ECO:0000313" key="2">
    <source>
        <dbReference type="Proteomes" id="UP000736672"/>
    </source>
</evidence>
<protein>
    <submittedName>
        <fullName evidence="1">Uncharacterized protein</fullName>
    </submittedName>
</protein>
<keyword evidence="2" id="KW-1185">Reference proteome</keyword>
<reference evidence="1" key="1">
    <citation type="journal article" date="2021" name="Nat. Commun.">
        <title>Genetic determinants of endophytism in the Arabidopsis root mycobiome.</title>
        <authorList>
            <person name="Mesny F."/>
            <person name="Miyauchi S."/>
            <person name="Thiergart T."/>
            <person name="Pickel B."/>
            <person name="Atanasova L."/>
            <person name="Karlsson M."/>
            <person name="Huettel B."/>
            <person name="Barry K.W."/>
            <person name="Haridas S."/>
            <person name="Chen C."/>
            <person name="Bauer D."/>
            <person name="Andreopoulos W."/>
            <person name="Pangilinan J."/>
            <person name="LaButti K."/>
            <person name="Riley R."/>
            <person name="Lipzen A."/>
            <person name="Clum A."/>
            <person name="Drula E."/>
            <person name="Henrissat B."/>
            <person name="Kohler A."/>
            <person name="Grigoriev I.V."/>
            <person name="Martin F.M."/>
            <person name="Hacquard S."/>
        </authorList>
    </citation>
    <scope>NUCLEOTIDE SEQUENCE</scope>
    <source>
        <strain evidence="1">FSSC 5 MPI-SDFR-AT-0091</strain>
    </source>
</reference>
<comment type="caution">
    <text evidence="1">The sequence shown here is derived from an EMBL/GenBank/DDBJ whole genome shotgun (WGS) entry which is preliminary data.</text>
</comment>
<dbReference type="EMBL" id="JAGTJS010000007">
    <property type="protein sequence ID" value="KAH7264076.1"/>
    <property type="molecule type" value="Genomic_DNA"/>
</dbReference>
<gene>
    <name evidence="1" type="ORF">B0J15DRAFT_261153</name>
</gene>
<sequence>MVLGRAKSRHGVLNWKFLIDIYAGFLSAGDSQPRLCATYVRRSRCFRHAAAKSLGKLEEGWLISRQWACHNRLTSYFCLQMNHSEIDCSVASFHCSSPPICVHTNGQIRDESTPISKHRYYAHAVGLKAGAPGWTGVSRYSTWCSLQPCHDASGNIQEIGIRSSVFNFDIHNPEWTEHRDVNETVSRVDVNLHYGDFSGRLMGPSPRSGTGGAVQSVRWNLEVGVMSCAGPSIHDGIFKRWSGQFSQSDPIADIQGSCFPCLPTWRQRTRLLS</sequence>
<proteinExistence type="predicted"/>
<name>A0A9P9HVD4_FUSSL</name>
<dbReference type="AlphaFoldDB" id="A0A9P9HVD4"/>
<evidence type="ECO:0000313" key="1">
    <source>
        <dbReference type="EMBL" id="KAH7264076.1"/>
    </source>
</evidence>